<accession>U7Q9Z1</accession>
<protein>
    <submittedName>
        <fullName evidence="1">Uncharacterized protein</fullName>
    </submittedName>
</protein>
<sequence>MQVDWDCSNLGQLNVQVRYWILLELRKKQRLKLSVLLEAWKTKSSVLEIFPTSMQLLNSLLKNLRRNFAQFGKFFLRFRQVVKLLNFARKLHLSREDILLFKRASIDQAQKTVTPIFDLSQRIVKCTTTNFHPLNELLLVSGVWIDSVTVSKCQHPGIIVALLDNSTALNVKFTGLNVPKLNWGSPWMRGCLRGFPAQFIRPVPTPT</sequence>
<evidence type="ECO:0000313" key="2">
    <source>
        <dbReference type="Proteomes" id="UP000017127"/>
    </source>
</evidence>
<reference evidence="1 2" key="1">
    <citation type="journal article" date="2013" name="Front. Microbiol.">
        <title>Comparative genomic analyses of the cyanobacterium, Lyngbya aestuarii BL J, a powerful hydrogen producer.</title>
        <authorList>
            <person name="Kothari A."/>
            <person name="Vaughn M."/>
            <person name="Garcia-Pichel F."/>
        </authorList>
    </citation>
    <scope>NUCLEOTIDE SEQUENCE [LARGE SCALE GENOMIC DNA]</scope>
    <source>
        <strain evidence="1 2">BL J</strain>
    </source>
</reference>
<gene>
    <name evidence="1" type="ORF">M595_6071</name>
</gene>
<keyword evidence="2" id="KW-1185">Reference proteome</keyword>
<evidence type="ECO:0000313" key="1">
    <source>
        <dbReference type="EMBL" id="ERT03982.1"/>
    </source>
</evidence>
<dbReference type="EMBL" id="AUZM01000139">
    <property type="protein sequence ID" value="ERT03982.1"/>
    <property type="molecule type" value="Genomic_DNA"/>
</dbReference>
<organism evidence="1 2">
    <name type="scientific">Lyngbya aestuarii BL J</name>
    <dbReference type="NCBI Taxonomy" id="1348334"/>
    <lineage>
        <taxon>Bacteria</taxon>
        <taxon>Bacillati</taxon>
        <taxon>Cyanobacteriota</taxon>
        <taxon>Cyanophyceae</taxon>
        <taxon>Oscillatoriophycideae</taxon>
        <taxon>Oscillatoriales</taxon>
        <taxon>Microcoleaceae</taxon>
        <taxon>Lyngbya</taxon>
    </lineage>
</organism>
<dbReference type="AlphaFoldDB" id="U7Q9Z1"/>
<comment type="caution">
    <text evidence="1">The sequence shown here is derived from an EMBL/GenBank/DDBJ whole genome shotgun (WGS) entry which is preliminary data.</text>
</comment>
<proteinExistence type="predicted"/>
<name>U7Q9Z1_9CYAN</name>
<dbReference type="Proteomes" id="UP000017127">
    <property type="component" value="Unassembled WGS sequence"/>
</dbReference>